<dbReference type="Gene3D" id="3.40.50.10420">
    <property type="entry name" value="NagB/RpiA/CoA transferase-like"/>
    <property type="match status" value="1"/>
</dbReference>
<keyword evidence="2" id="KW-1185">Reference proteome</keyword>
<dbReference type="InterPro" id="IPR024185">
    <property type="entry name" value="FTHF_cligase-like_sf"/>
</dbReference>
<dbReference type="InterPro" id="IPR002698">
    <property type="entry name" value="FTHF_cligase"/>
</dbReference>
<dbReference type="PANTHER" id="PTHR13017">
    <property type="entry name" value="5-FORMYLTETRAHYDROFOLATE CYCLO-LIGASE-RELATED"/>
    <property type="match status" value="1"/>
</dbReference>
<organism evidence="1 2">
    <name type="scientific">Lojkania enalia</name>
    <dbReference type="NCBI Taxonomy" id="147567"/>
    <lineage>
        <taxon>Eukaryota</taxon>
        <taxon>Fungi</taxon>
        <taxon>Dikarya</taxon>
        <taxon>Ascomycota</taxon>
        <taxon>Pezizomycotina</taxon>
        <taxon>Dothideomycetes</taxon>
        <taxon>Pleosporomycetidae</taxon>
        <taxon>Pleosporales</taxon>
        <taxon>Pleosporales incertae sedis</taxon>
        <taxon>Lojkania</taxon>
    </lineage>
</organism>
<dbReference type="PANTHER" id="PTHR13017:SF0">
    <property type="entry name" value="METHENYLTETRAHYDROFOLATE SYNTHASE DOMAIN-CONTAINING PROTEIN"/>
    <property type="match status" value="1"/>
</dbReference>
<dbReference type="Proteomes" id="UP000800093">
    <property type="component" value="Unassembled WGS sequence"/>
</dbReference>
<gene>
    <name evidence="1" type="ORF">CC78DRAFT_235301</name>
</gene>
<dbReference type="AlphaFoldDB" id="A0A9P4K987"/>
<protein>
    <submittedName>
        <fullName evidence="1">Nagb/rpia/CoA transferase-like protein</fullName>
    </submittedName>
</protein>
<dbReference type="InterPro" id="IPR037171">
    <property type="entry name" value="NagB/RpiA_transferase-like"/>
</dbReference>
<comment type="caution">
    <text evidence="1">The sequence shown here is derived from an EMBL/GenBank/DDBJ whole genome shotgun (WGS) entry which is preliminary data.</text>
</comment>
<reference evidence="2" key="1">
    <citation type="journal article" date="2020" name="Stud. Mycol.">
        <title>101 Dothideomycetes genomes: A test case for predicting lifestyles and emergence of pathogens.</title>
        <authorList>
            <person name="Haridas S."/>
            <person name="Albert R."/>
            <person name="Binder M."/>
            <person name="Bloem J."/>
            <person name="LaButti K."/>
            <person name="Salamov A."/>
            <person name="Andreopoulos B."/>
            <person name="Baker S."/>
            <person name="Barry K."/>
            <person name="Bills G."/>
            <person name="Bluhm B."/>
            <person name="Cannon C."/>
            <person name="Castanera R."/>
            <person name="Culley D."/>
            <person name="Daum C."/>
            <person name="Ezra D."/>
            <person name="Gonzalez J."/>
            <person name="Henrissat B."/>
            <person name="Kuo A."/>
            <person name="Liang C."/>
            <person name="Lipzen A."/>
            <person name="Lutzoni F."/>
            <person name="Magnuson J."/>
            <person name="Mondo S."/>
            <person name="Nolan M."/>
            <person name="Ohm R."/>
            <person name="Pangilinan J."/>
            <person name="Park H.-J."/>
            <person name="Ramirez L."/>
            <person name="Alfaro M."/>
            <person name="Sun H."/>
            <person name="Tritt A."/>
            <person name="Yoshinaga Y."/>
            <person name="Zwiers L.-H."/>
            <person name="Turgeon B."/>
            <person name="Goodwin S."/>
            <person name="Spatafora J."/>
            <person name="Crous P."/>
            <person name="Grigoriev I."/>
        </authorList>
    </citation>
    <scope>NUCLEOTIDE SEQUENCE [LARGE SCALE GENOMIC DNA]</scope>
    <source>
        <strain evidence="2">CBS 304.66</strain>
    </source>
</reference>
<dbReference type="GO" id="GO:0005737">
    <property type="term" value="C:cytoplasm"/>
    <property type="evidence" value="ECO:0007669"/>
    <property type="project" value="TreeGrafter"/>
</dbReference>
<sequence>MSDHTFIDSKSAIRRRIYYDLLQRAIPDSRYGYDFTAFYPDFRDSSFALNRITGLSCYQSADTIFITPDNSLEALRHQALKDGKKALVPTYAMRRGFFVLDPRRISDQDFRFASLLDGMERPGIGRSVEVAQLKEEIGKIDLCVTGAGAVDARGRRLGNGRGFFDLAWAILSDRGIVGPGTPVAAVVHECQIVDEEQHPEEWDVRCDFVATQDKLISIESVEQPEGGVLWDKLKPEQWQTISVLQELKGIQMMEKIMNGTGSLHELPKPTPNLSSADELMGIQMMEQIMRDYKI</sequence>
<dbReference type="Pfam" id="PF01812">
    <property type="entry name" value="5-FTHF_cyc-lig"/>
    <property type="match status" value="1"/>
</dbReference>
<dbReference type="OrthoDB" id="433414at2759"/>
<name>A0A9P4K987_9PLEO</name>
<accession>A0A9P4K987</accession>
<evidence type="ECO:0000313" key="1">
    <source>
        <dbReference type="EMBL" id="KAF2264451.1"/>
    </source>
</evidence>
<proteinExistence type="predicted"/>
<evidence type="ECO:0000313" key="2">
    <source>
        <dbReference type="Proteomes" id="UP000800093"/>
    </source>
</evidence>
<dbReference type="GO" id="GO:0016740">
    <property type="term" value="F:transferase activity"/>
    <property type="evidence" value="ECO:0007669"/>
    <property type="project" value="UniProtKB-KW"/>
</dbReference>
<dbReference type="EMBL" id="ML986616">
    <property type="protein sequence ID" value="KAF2264451.1"/>
    <property type="molecule type" value="Genomic_DNA"/>
</dbReference>
<dbReference type="SUPFAM" id="SSF100950">
    <property type="entry name" value="NagB/RpiA/CoA transferase-like"/>
    <property type="match status" value="1"/>
</dbReference>